<dbReference type="AlphaFoldDB" id="A0A0F6TRY5"/>
<gene>
    <name evidence="2" type="ORF">TQ33_2091</name>
</gene>
<dbReference type="HOGENOM" id="CLU_098807_3_1_6"/>
<proteinExistence type="inferred from homology"/>
<protein>
    <submittedName>
        <fullName evidence="2">CutA1 divalent ion tolerance protein</fullName>
    </submittedName>
</protein>
<reference evidence="2 3" key="1">
    <citation type="submission" date="2015-02" db="EMBL/GenBank/DDBJ databases">
        <title>Complete genome sequence of Kangiella geojedonensis strain YCS-5T.</title>
        <authorList>
            <person name="Kim K.M."/>
        </authorList>
    </citation>
    <scope>NUCLEOTIDE SEQUENCE [LARGE SCALE GENOMIC DNA]</scope>
    <source>
        <strain evidence="2 3">YCS-5</strain>
    </source>
</reference>
<keyword evidence="3" id="KW-1185">Reference proteome</keyword>
<dbReference type="PANTHER" id="PTHR23419">
    <property type="entry name" value="DIVALENT CATION TOLERANCE CUTA-RELATED"/>
    <property type="match status" value="1"/>
</dbReference>
<comment type="similarity">
    <text evidence="1">Belongs to the CutA family.</text>
</comment>
<dbReference type="SUPFAM" id="SSF54913">
    <property type="entry name" value="GlnB-like"/>
    <property type="match status" value="1"/>
</dbReference>
<dbReference type="GO" id="GO:0005507">
    <property type="term" value="F:copper ion binding"/>
    <property type="evidence" value="ECO:0007669"/>
    <property type="project" value="TreeGrafter"/>
</dbReference>
<dbReference type="EMBL" id="CP010975">
    <property type="protein sequence ID" value="AKE53020.1"/>
    <property type="molecule type" value="Genomic_DNA"/>
</dbReference>
<dbReference type="OrthoDB" id="37622at2"/>
<dbReference type="GO" id="GO:0010038">
    <property type="term" value="P:response to metal ion"/>
    <property type="evidence" value="ECO:0007669"/>
    <property type="project" value="InterPro"/>
</dbReference>
<accession>A0A0F6TRY5</accession>
<dbReference type="STRING" id="914150.TQ33_2091"/>
<evidence type="ECO:0000313" key="2">
    <source>
        <dbReference type="EMBL" id="AKE53020.1"/>
    </source>
</evidence>
<dbReference type="RefSeq" id="WP_046562012.1">
    <property type="nucleotide sequence ID" value="NZ_CP010975.1"/>
</dbReference>
<dbReference type="PANTHER" id="PTHR23419:SF8">
    <property type="entry name" value="FI09726P"/>
    <property type="match status" value="1"/>
</dbReference>
<dbReference type="InterPro" id="IPR011322">
    <property type="entry name" value="N-reg_PII-like_a/b"/>
</dbReference>
<name>A0A0F6TRY5_9GAMM</name>
<dbReference type="InterPro" id="IPR015867">
    <property type="entry name" value="N-reg_PII/ATP_PRibTrfase_C"/>
</dbReference>
<organism evidence="2 3">
    <name type="scientific">Kangiella geojedonensis</name>
    <dbReference type="NCBI Taxonomy" id="914150"/>
    <lineage>
        <taxon>Bacteria</taxon>
        <taxon>Pseudomonadati</taxon>
        <taxon>Pseudomonadota</taxon>
        <taxon>Gammaproteobacteria</taxon>
        <taxon>Kangiellales</taxon>
        <taxon>Kangiellaceae</taxon>
        <taxon>Kangiella</taxon>
    </lineage>
</organism>
<dbReference type="KEGG" id="kge:TQ33_2091"/>
<sequence>MALSASKNIKRNFQVALCTAPDIDTAESLAEKMVKQKLAACVNIVPAITSVYQWQGDIEKDSEVLLIIKTAEELMADLGDLLETEHPYEVFELISCDIEQASAAYLQWLNDEL</sequence>
<dbReference type="Proteomes" id="UP000034071">
    <property type="component" value="Chromosome"/>
</dbReference>
<dbReference type="InterPro" id="IPR004323">
    <property type="entry name" value="Ion_tolerance_CutA"/>
</dbReference>
<dbReference type="Gene3D" id="3.30.70.120">
    <property type="match status" value="1"/>
</dbReference>
<dbReference type="Pfam" id="PF03091">
    <property type="entry name" value="CutA1"/>
    <property type="match status" value="1"/>
</dbReference>
<evidence type="ECO:0000256" key="1">
    <source>
        <dbReference type="ARBA" id="ARBA00010169"/>
    </source>
</evidence>
<evidence type="ECO:0000313" key="3">
    <source>
        <dbReference type="Proteomes" id="UP000034071"/>
    </source>
</evidence>